<feature type="transmembrane region" description="Helical" evidence="12">
    <location>
        <begin position="372"/>
        <end position="393"/>
    </location>
</feature>
<feature type="region of interest" description="Disordered" evidence="13">
    <location>
        <begin position="499"/>
        <end position="541"/>
    </location>
</feature>
<evidence type="ECO:0000256" key="13">
    <source>
        <dbReference type="SAM" id="MobiDB-lite"/>
    </source>
</evidence>
<evidence type="ECO:0000256" key="9">
    <source>
        <dbReference type="ARBA" id="ARBA00022989"/>
    </source>
</evidence>
<dbReference type="InterPro" id="IPR002585">
    <property type="entry name" value="Cyt-d_ubiquinol_oxidase_su_1"/>
</dbReference>
<evidence type="ECO:0000256" key="10">
    <source>
        <dbReference type="ARBA" id="ARBA00023004"/>
    </source>
</evidence>
<organism evidence="14 15">
    <name type="scientific">Nakamurella flavida</name>
    <dbReference type="NCBI Taxonomy" id="363630"/>
    <lineage>
        <taxon>Bacteria</taxon>
        <taxon>Bacillati</taxon>
        <taxon>Actinomycetota</taxon>
        <taxon>Actinomycetes</taxon>
        <taxon>Nakamurellales</taxon>
        <taxon>Nakamurellaceae</taxon>
        <taxon>Nakamurella</taxon>
    </lineage>
</organism>
<feature type="compositionally biased region" description="Acidic residues" evidence="13">
    <location>
        <begin position="523"/>
        <end position="534"/>
    </location>
</feature>
<keyword evidence="5 12" id="KW-0349">Heme</keyword>
<keyword evidence="8 12" id="KW-0249">Electron transport</keyword>
<keyword evidence="4 12" id="KW-1003">Cell membrane</keyword>
<dbReference type="EMBL" id="JAERWL010000008">
    <property type="protein sequence ID" value="MBM9476651.1"/>
    <property type="molecule type" value="Genomic_DNA"/>
</dbReference>
<sequence>MSGPLQSVNTQGRTVDVLDIARWQFGITTVYHFLMVPLTIGLGLLVAVMHTAWVRTGRAEWLRMTRFWGRIYLINFVLGVATGLVQEFQFGLAWSAYSRFVGDVFGSVLALEALLAFFLESTFLGLWIFGWGRIGKKLHLAALWAAVLGSVVSAYFIIAANSWMQHPVGVVLDTSSGEARARQVDFLAVLTNNTALAAFSHAIVASLMVAGGLLVGVGLWHLRRRKLAGEPVTEVDHQVWRRSVRLGGYVSLAAFALVSLTGDWQGKLMYQQQPLKMSSAEALCETEAPASFSLFAFSKLGSNECDDVHSYTIPYVLSFLAHGDFSSAVPGVNQLQEEYAATYGTTYPDDPSFGDRAGQEIDYTPVLAVTYWGFRLMIGMGMLSAGVAAYALWATRRGRVPTSRIGVYGALLAVGAPFLGNAAGWIFTEMGRQPFVVYPNPDVPVADQVYFFTAQAVSPGITAGEVWTSLISLALVYGVLAVVEVGLIARFVRRGVTDGDTTPTPGIGGGRRKDGNDGPDGAGPDDTDSSDTTDDVLQFAY</sequence>
<dbReference type="GO" id="GO:0009055">
    <property type="term" value="F:electron transfer activity"/>
    <property type="evidence" value="ECO:0007669"/>
    <property type="project" value="UniProtKB-UniRule"/>
</dbReference>
<proteinExistence type="inferred from homology"/>
<evidence type="ECO:0000256" key="5">
    <source>
        <dbReference type="ARBA" id="ARBA00022617"/>
    </source>
</evidence>
<feature type="transmembrane region" description="Helical" evidence="12">
    <location>
        <begin position="243"/>
        <end position="262"/>
    </location>
</feature>
<keyword evidence="3 12" id="KW-0813">Transport</keyword>
<evidence type="ECO:0000313" key="15">
    <source>
        <dbReference type="Proteomes" id="UP000663801"/>
    </source>
</evidence>
<dbReference type="GO" id="GO:0019646">
    <property type="term" value="P:aerobic electron transport chain"/>
    <property type="evidence" value="ECO:0007669"/>
    <property type="project" value="InterPro"/>
</dbReference>
<feature type="transmembrane region" description="Helical" evidence="12">
    <location>
        <begin position="195"/>
        <end position="222"/>
    </location>
</feature>
<evidence type="ECO:0000256" key="6">
    <source>
        <dbReference type="ARBA" id="ARBA00022692"/>
    </source>
</evidence>
<dbReference type="GO" id="GO:0070069">
    <property type="term" value="C:cytochrome complex"/>
    <property type="evidence" value="ECO:0007669"/>
    <property type="project" value="UniProtKB-UniRule"/>
</dbReference>
<evidence type="ECO:0000256" key="3">
    <source>
        <dbReference type="ARBA" id="ARBA00022448"/>
    </source>
</evidence>
<feature type="transmembrane region" description="Helical" evidence="12">
    <location>
        <begin position="30"/>
        <end position="55"/>
    </location>
</feature>
<comment type="caution">
    <text evidence="14">The sequence shown here is derived from an EMBL/GenBank/DDBJ whole genome shotgun (WGS) entry which is preliminary data.</text>
</comment>
<evidence type="ECO:0000256" key="4">
    <source>
        <dbReference type="ARBA" id="ARBA00022475"/>
    </source>
</evidence>
<evidence type="ECO:0000256" key="7">
    <source>
        <dbReference type="ARBA" id="ARBA00022723"/>
    </source>
</evidence>
<dbReference type="PANTHER" id="PTHR30365">
    <property type="entry name" value="CYTOCHROME D UBIQUINOL OXIDASE"/>
    <property type="match status" value="1"/>
</dbReference>
<evidence type="ECO:0000313" key="14">
    <source>
        <dbReference type="EMBL" id="MBM9476651.1"/>
    </source>
</evidence>
<feature type="transmembrane region" description="Helical" evidence="12">
    <location>
        <begin position="67"/>
        <end position="85"/>
    </location>
</feature>
<keyword evidence="9 12" id="KW-1133">Transmembrane helix</keyword>
<keyword evidence="15" id="KW-1185">Reference proteome</keyword>
<dbReference type="GO" id="GO:0005886">
    <property type="term" value="C:plasma membrane"/>
    <property type="evidence" value="ECO:0007669"/>
    <property type="project" value="UniProtKB-SubCell"/>
</dbReference>
<keyword evidence="6 12" id="KW-0812">Transmembrane</keyword>
<comment type="similarity">
    <text evidence="2 12">Belongs to the cytochrome ubiquinol oxidase subunit 1 family.</text>
</comment>
<evidence type="ECO:0000256" key="1">
    <source>
        <dbReference type="ARBA" id="ARBA00004651"/>
    </source>
</evidence>
<dbReference type="GO" id="GO:0046872">
    <property type="term" value="F:metal ion binding"/>
    <property type="evidence" value="ECO:0007669"/>
    <property type="project" value="UniProtKB-UniRule"/>
</dbReference>
<accession>A0A938YLC0</accession>
<feature type="transmembrane region" description="Helical" evidence="12">
    <location>
        <begin position="105"/>
        <end position="129"/>
    </location>
</feature>
<dbReference type="AlphaFoldDB" id="A0A938YLC0"/>
<keyword evidence="10 12" id="KW-0408">Iron</keyword>
<keyword evidence="7 12" id="KW-0479">Metal-binding</keyword>
<comment type="subcellular location">
    <subcellularLocation>
        <location evidence="1">Cell membrane</location>
        <topology evidence="1">Multi-pass membrane protein</topology>
    </subcellularLocation>
</comment>
<evidence type="ECO:0000256" key="12">
    <source>
        <dbReference type="PIRNR" id="PIRNR006446"/>
    </source>
</evidence>
<gene>
    <name evidence="14" type="ORF">JL107_09370</name>
</gene>
<dbReference type="Proteomes" id="UP000663801">
    <property type="component" value="Unassembled WGS sequence"/>
</dbReference>
<name>A0A938YLC0_9ACTN</name>
<keyword evidence="11 12" id="KW-0472">Membrane</keyword>
<feature type="transmembrane region" description="Helical" evidence="12">
    <location>
        <begin position="466"/>
        <end position="489"/>
    </location>
</feature>
<dbReference type="Pfam" id="PF01654">
    <property type="entry name" value="Cyt_bd_oxida_I"/>
    <property type="match status" value="1"/>
</dbReference>
<dbReference type="GO" id="GO:0016682">
    <property type="term" value="F:oxidoreductase activity, acting on diphenols and related substances as donors, oxygen as acceptor"/>
    <property type="evidence" value="ECO:0007669"/>
    <property type="project" value="TreeGrafter"/>
</dbReference>
<reference evidence="14" key="1">
    <citation type="submission" date="2021-01" db="EMBL/GenBank/DDBJ databases">
        <title>KCTC 19127 draft genome.</title>
        <authorList>
            <person name="An D."/>
        </authorList>
    </citation>
    <scope>NUCLEOTIDE SEQUENCE</scope>
    <source>
        <strain evidence="14">KCTC 19127</strain>
    </source>
</reference>
<dbReference type="GO" id="GO:0020037">
    <property type="term" value="F:heme binding"/>
    <property type="evidence" value="ECO:0007669"/>
    <property type="project" value="TreeGrafter"/>
</dbReference>
<dbReference type="PANTHER" id="PTHR30365:SF15">
    <property type="entry name" value="CYTOCHROME BD UBIQUINOL OXIDASE SUBUNIT 1"/>
    <property type="match status" value="1"/>
</dbReference>
<feature type="transmembrane region" description="Helical" evidence="12">
    <location>
        <begin position="405"/>
        <end position="427"/>
    </location>
</feature>
<feature type="transmembrane region" description="Helical" evidence="12">
    <location>
        <begin position="141"/>
        <end position="164"/>
    </location>
</feature>
<dbReference type="PIRSF" id="PIRSF006446">
    <property type="entry name" value="Cyt_quinol_oxidase_1"/>
    <property type="match status" value="1"/>
</dbReference>
<evidence type="ECO:0000256" key="8">
    <source>
        <dbReference type="ARBA" id="ARBA00022982"/>
    </source>
</evidence>
<evidence type="ECO:0000256" key="11">
    <source>
        <dbReference type="ARBA" id="ARBA00023136"/>
    </source>
</evidence>
<evidence type="ECO:0000256" key="2">
    <source>
        <dbReference type="ARBA" id="ARBA00009819"/>
    </source>
</evidence>
<protein>
    <submittedName>
        <fullName evidence="14">Cytochrome ubiquinol oxidase subunit I</fullName>
    </submittedName>
</protein>